<protein>
    <submittedName>
        <fullName evidence="3">Dimethylglycine oxidase</fullName>
        <ecNumber evidence="3">1.5.3.10</ecNumber>
    </submittedName>
</protein>
<dbReference type="InterPro" id="IPR006076">
    <property type="entry name" value="FAD-dep_OxRdtase"/>
</dbReference>
<dbReference type="KEGG" id="sbae:DSM104329_05435"/>
<gene>
    <name evidence="3" type="primary">dmg</name>
    <name evidence="3" type="ORF">DSM104329_05435</name>
</gene>
<proteinExistence type="predicted"/>
<name>A0A9E6Y333_9ACTN</name>
<feature type="domain" description="FAD dependent oxidoreductase" evidence="2">
    <location>
        <begin position="6"/>
        <end position="361"/>
    </location>
</feature>
<dbReference type="PANTHER" id="PTHR13847">
    <property type="entry name" value="SARCOSINE DEHYDROGENASE-RELATED"/>
    <property type="match status" value="1"/>
</dbReference>
<evidence type="ECO:0000259" key="2">
    <source>
        <dbReference type="Pfam" id="PF01266"/>
    </source>
</evidence>
<dbReference type="EC" id="1.5.3.10" evidence="3"/>
<dbReference type="Proteomes" id="UP001162834">
    <property type="component" value="Chromosome"/>
</dbReference>
<sequence length="387" mass="41299">MTGPSVVVVGAGAAGLSAALCLVERACPDVTVIDRGHVASGSSSLSAGVFTRQYTERMDIALRVESYERLCQLERDAGLVMRRNGFLRLAHDEATMDEFVRGAALQHELGATDAQAVDRREVQRLVPDLRCDDVSGGLFGPTDGYLDGQQLCMAYAEQAQARGARILARHELTGYDELPGGRHRLTTSRGRLECDVVLNAAGAWAPAVGALLGAPVQIVAERHQACVMRLDAPLAYELPSVMDYVAGSGEVGLYLRPEGERQLIAGLHSNERLEQAADPDDFHGGADAAFIDALIPLLVDRMPGLAGIGFEGGWAGLYPNSVDERFIIGPCPGRDGIHALCGLDGVGVYMSPAAGRIAADWILDGEPRSAHEAVAFSPDRFEARERV</sequence>
<evidence type="ECO:0000256" key="1">
    <source>
        <dbReference type="ARBA" id="ARBA00023002"/>
    </source>
</evidence>
<dbReference type="PANTHER" id="PTHR13847:SF287">
    <property type="entry name" value="FAD-DEPENDENT OXIDOREDUCTASE DOMAIN-CONTAINING PROTEIN 1"/>
    <property type="match status" value="1"/>
</dbReference>
<dbReference type="InterPro" id="IPR036188">
    <property type="entry name" value="FAD/NAD-bd_sf"/>
</dbReference>
<dbReference type="GO" id="GO:0005737">
    <property type="term" value="C:cytoplasm"/>
    <property type="evidence" value="ECO:0007669"/>
    <property type="project" value="TreeGrafter"/>
</dbReference>
<dbReference type="GO" id="GO:0047866">
    <property type="term" value="F:dimethylglycine oxidase activity"/>
    <property type="evidence" value="ECO:0007669"/>
    <property type="project" value="UniProtKB-EC"/>
</dbReference>
<organism evidence="3 4">
    <name type="scientific">Capillimicrobium parvum</name>
    <dbReference type="NCBI Taxonomy" id="2884022"/>
    <lineage>
        <taxon>Bacteria</taxon>
        <taxon>Bacillati</taxon>
        <taxon>Actinomycetota</taxon>
        <taxon>Thermoleophilia</taxon>
        <taxon>Solirubrobacterales</taxon>
        <taxon>Capillimicrobiaceae</taxon>
        <taxon>Capillimicrobium</taxon>
    </lineage>
</organism>
<keyword evidence="4" id="KW-1185">Reference proteome</keyword>
<accession>A0A9E6Y333</accession>
<keyword evidence="1 3" id="KW-0560">Oxidoreductase</keyword>
<dbReference type="AlphaFoldDB" id="A0A9E6Y333"/>
<dbReference type="RefSeq" id="WP_259313014.1">
    <property type="nucleotide sequence ID" value="NZ_CP087164.1"/>
</dbReference>
<dbReference type="PRINTS" id="PR00419">
    <property type="entry name" value="ADXRDTASE"/>
</dbReference>
<evidence type="ECO:0000313" key="4">
    <source>
        <dbReference type="Proteomes" id="UP001162834"/>
    </source>
</evidence>
<dbReference type="Gene3D" id="3.50.50.60">
    <property type="entry name" value="FAD/NAD(P)-binding domain"/>
    <property type="match status" value="1"/>
</dbReference>
<evidence type="ECO:0000313" key="3">
    <source>
        <dbReference type="EMBL" id="UGS39003.1"/>
    </source>
</evidence>
<reference evidence="3" key="1">
    <citation type="journal article" date="2022" name="Int. J. Syst. Evol. Microbiol.">
        <title>Pseudomonas aegrilactucae sp. nov. and Pseudomonas morbosilactucae sp. nov., pathogens causing bacterial rot of lettuce in Japan.</title>
        <authorList>
            <person name="Sawada H."/>
            <person name="Fujikawa T."/>
            <person name="Satou M."/>
        </authorList>
    </citation>
    <scope>NUCLEOTIDE SEQUENCE</scope>
    <source>
        <strain evidence="3">0166_1</strain>
    </source>
</reference>
<dbReference type="SUPFAM" id="SSF51905">
    <property type="entry name" value="FAD/NAD(P)-binding domain"/>
    <property type="match status" value="1"/>
</dbReference>
<dbReference type="EMBL" id="CP087164">
    <property type="protein sequence ID" value="UGS39003.1"/>
    <property type="molecule type" value="Genomic_DNA"/>
</dbReference>
<dbReference type="Gene3D" id="3.30.9.10">
    <property type="entry name" value="D-Amino Acid Oxidase, subunit A, domain 2"/>
    <property type="match status" value="1"/>
</dbReference>
<dbReference type="Pfam" id="PF01266">
    <property type="entry name" value="DAO"/>
    <property type="match status" value="1"/>
</dbReference>